<proteinExistence type="predicted"/>
<reference evidence="2" key="1">
    <citation type="submission" date="2022-11" db="UniProtKB">
        <authorList>
            <consortium name="WormBaseParasite"/>
        </authorList>
    </citation>
    <scope>IDENTIFICATION</scope>
</reference>
<sequence>MGGLYASDARCITATQIWTSPSRILIRMYPNSNSTERPHRSQAFRLGQDIVSSCYRRRGLQLHSDKATPKSSRKRHHYNAAVKLDAIYYTREKHIDSFDDQRRQ</sequence>
<evidence type="ECO:0000313" key="1">
    <source>
        <dbReference type="Proteomes" id="UP000887574"/>
    </source>
</evidence>
<keyword evidence="1" id="KW-1185">Reference proteome</keyword>
<accession>A0A915D5L9</accession>
<dbReference type="Proteomes" id="UP000887574">
    <property type="component" value="Unplaced"/>
</dbReference>
<dbReference type="AlphaFoldDB" id="A0A915D5L9"/>
<dbReference type="WBParaSite" id="jg15624">
    <property type="protein sequence ID" value="jg15624"/>
    <property type="gene ID" value="jg15624"/>
</dbReference>
<organism evidence="1 2">
    <name type="scientific">Ditylenchus dipsaci</name>
    <dbReference type="NCBI Taxonomy" id="166011"/>
    <lineage>
        <taxon>Eukaryota</taxon>
        <taxon>Metazoa</taxon>
        <taxon>Ecdysozoa</taxon>
        <taxon>Nematoda</taxon>
        <taxon>Chromadorea</taxon>
        <taxon>Rhabditida</taxon>
        <taxon>Tylenchina</taxon>
        <taxon>Tylenchomorpha</taxon>
        <taxon>Sphaerularioidea</taxon>
        <taxon>Anguinidae</taxon>
        <taxon>Anguininae</taxon>
        <taxon>Ditylenchus</taxon>
    </lineage>
</organism>
<protein>
    <submittedName>
        <fullName evidence="2">Uncharacterized protein</fullName>
    </submittedName>
</protein>
<evidence type="ECO:0000313" key="2">
    <source>
        <dbReference type="WBParaSite" id="jg15624"/>
    </source>
</evidence>
<name>A0A915D5L9_9BILA</name>